<evidence type="ECO:0000313" key="3">
    <source>
        <dbReference type="Proteomes" id="UP000812961"/>
    </source>
</evidence>
<accession>A0ABS7GJ14</accession>
<comment type="caution">
    <text evidence="2">The sequence shown here is derived from an EMBL/GenBank/DDBJ whole genome shotgun (WGS) entry which is preliminary data.</text>
</comment>
<protein>
    <submittedName>
        <fullName evidence="2">Uncharacterized protein</fullName>
    </submittedName>
</protein>
<feature type="coiled-coil region" evidence="1">
    <location>
        <begin position="277"/>
        <end position="304"/>
    </location>
</feature>
<gene>
    <name evidence="2" type="ORF">K1Y79_25295</name>
</gene>
<dbReference type="Proteomes" id="UP000812961">
    <property type="component" value="Unassembled WGS sequence"/>
</dbReference>
<evidence type="ECO:0000256" key="1">
    <source>
        <dbReference type="SAM" id="Coils"/>
    </source>
</evidence>
<keyword evidence="3" id="KW-1185">Reference proteome</keyword>
<dbReference type="EMBL" id="JAICCF010000005">
    <property type="protein sequence ID" value="MBW8687679.1"/>
    <property type="molecule type" value="Genomic_DNA"/>
</dbReference>
<dbReference type="RefSeq" id="WP_220253007.1">
    <property type="nucleotide sequence ID" value="NZ_JAICCF010000005.1"/>
</dbReference>
<keyword evidence="1" id="KW-0175">Coiled coil</keyword>
<reference evidence="2 3" key="1">
    <citation type="submission" date="2021-08" db="EMBL/GenBank/DDBJ databases">
        <title>The genome sequence of Chitinophaga sp. B61.</title>
        <authorList>
            <person name="Zhang X."/>
        </authorList>
    </citation>
    <scope>NUCLEOTIDE SEQUENCE [LARGE SCALE GENOMIC DNA]</scope>
    <source>
        <strain evidence="2 3">B61</strain>
    </source>
</reference>
<evidence type="ECO:0000313" key="2">
    <source>
        <dbReference type="EMBL" id="MBW8687679.1"/>
    </source>
</evidence>
<organism evidence="2 3">
    <name type="scientific">Chitinophaga rhizophila</name>
    <dbReference type="NCBI Taxonomy" id="2866212"/>
    <lineage>
        <taxon>Bacteria</taxon>
        <taxon>Pseudomonadati</taxon>
        <taxon>Bacteroidota</taxon>
        <taxon>Chitinophagia</taxon>
        <taxon>Chitinophagales</taxon>
        <taxon>Chitinophagaceae</taxon>
        <taxon>Chitinophaga</taxon>
    </lineage>
</organism>
<proteinExistence type="predicted"/>
<name>A0ABS7GJ14_9BACT</name>
<sequence>MNCSLIISILVMTLRSIFTTNYQYTSSPVDSLQKRVPARYFSVVSHKSLRTKRRISRSNGRLLKRMYKQEYNIKRHLQKVDSMAAKEFFTTDINGLSELQYVGMYKNVSKLLKQNIHLESMNNVLKFLTSESAFAGVPAQQVRSTVNAVNVLQMRLHHAKEVSGYIRERQRILKLQLSKYISMRGYLCKMDKAAYYYTQQLNEHLLRLAESTKLEQEVLALVQQMPAYKKFSQRCSGLTGYLDPEFSKATMDLQILQTRKQVHLLLQEKGGKHPDAAQVVSQRMDQAKAQLDDLKERFPGLINAGDKPDFKPKAIRTKPFWQRLEMGGNVQFQRSGRIIPVVAEIAGQLGYRFHRNGSAGMGLAYKAGLGNGWNEIALSREGIGLRAFVDWRLRNTFFINGSVEQHYMSVIRRAGQSIEPGSWMRSVLLGISKQYAVGAWLKGNLMLLYDLLASDTRLLGSPVKLRMGYSF</sequence>